<dbReference type="HOGENOM" id="CLU_707434_0_0_3"/>
<gene>
    <name evidence="1" type="ORF">GKIL_1734</name>
</gene>
<keyword evidence="2" id="KW-1185">Reference proteome</keyword>
<sequence length="390" mass="43187">MVQDSQSQLSVLETSSQTQLPQVLSRRISLLVDRRVGADAEPVAAVSAATQFNELKVTSIHRRDLDLIQNQPIFLISLMIHVGAGRLSLRFEELGLAQPVVDVLKKAHASAPSIVIFPELQAHARTLQYRRKCLQERFMIRFEPFWVVHSRNLPEVHAEIKAMSEELDGLRQQVLDAYAAAYTRFLQTVAELASNAGLNSVGVAQALDAYADRFPTCEKVAQDFRLELFGPVAIPSLVEQVRENTELAAAVARQEEIDALRILQRSWQQQIQQSLGDAVRSARDEVCALIADSLSDIEGHQSGGLITPAARDRLHRTCERLQTLVNFDGSLGELVSEVSQVHSLFLATSTGRSATLAQKIQALRSQLRTELAQLHTAGDGHRALAEWVEL</sequence>
<dbReference type="AlphaFoldDB" id="U5QJZ2"/>
<reference evidence="1 2" key="1">
    <citation type="journal article" date="2013" name="PLoS ONE">
        <title>Cultivation and Complete Genome Sequencing of Gloeobacter kilaueensis sp. nov., from a Lava Cave in Kilauea Caldera, Hawai'i.</title>
        <authorList>
            <person name="Saw J.H."/>
            <person name="Schatz M."/>
            <person name="Brown M.V."/>
            <person name="Kunkel D.D."/>
            <person name="Foster J.S."/>
            <person name="Shick H."/>
            <person name="Christensen S."/>
            <person name="Hou S."/>
            <person name="Wan X."/>
            <person name="Donachie S.P."/>
        </authorList>
    </citation>
    <scope>NUCLEOTIDE SEQUENCE [LARGE SCALE GENOMIC DNA]</scope>
    <source>
        <strain evidence="2">JS</strain>
    </source>
</reference>
<proteinExistence type="predicted"/>
<evidence type="ECO:0000313" key="1">
    <source>
        <dbReference type="EMBL" id="AGY57980.1"/>
    </source>
</evidence>
<organism evidence="1 2">
    <name type="scientific">Gloeobacter kilaueensis (strain ATCC BAA-2537 / CCAP 1431/1 / ULC 316 / JS1)</name>
    <dbReference type="NCBI Taxonomy" id="1183438"/>
    <lineage>
        <taxon>Bacteria</taxon>
        <taxon>Bacillati</taxon>
        <taxon>Cyanobacteriota</taxon>
        <taxon>Cyanophyceae</taxon>
        <taxon>Gloeobacterales</taxon>
        <taxon>Gloeobacteraceae</taxon>
        <taxon>Gloeobacter</taxon>
    </lineage>
</organism>
<evidence type="ECO:0000313" key="2">
    <source>
        <dbReference type="Proteomes" id="UP000017396"/>
    </source>
</evidence>
<accession>U5QJZ2</accession>
<dbReference type="Proteomes" id="UP000017396">
    <property type="component" value="Chromosome"/>
</dbReference>
<dbReference type="EMBL" id="CP003587">
    <property type="protein sequence ID" value="AGY57980.1"/>
    <property type="molecule type" value="Genomic_DNA"/>
</dbReference>
<dbReference type="STRING" id="1183438.GKIL_1734"/>
<dbReference type="KEGG" id="glj:GKIL_1734"/>
<name>U5QJZ2_GLOK1</name>
<protein>
    <submittedName>
        <fullName evidence="1">Uncharacterized protein</fullName>
    </submittedName>
</protein>